<proteinExistence type="predicted"/>
<dbReference type="PROSITE" id="PS50188">
    <property type="entry name" value="B302_SPRY"/>
    <property type="match status" value="1"/>
</dbReference>
<dbReference type="InterPro" id="IPR001870">
    <property type="entry name" value="B30.2/SPRY"/>
</dbReference>
<feature type="domain" description="B30.2/SPRY" evidence="1">
    <location>
        <begin position="515"/>
        <end position="709"/>
    </location>
</feature>
<dbReference type="OrthoDB" id="25503at2759"/>
<accession>B0EP28</accession>
<dbReference type="PANTHER" id="PTHR12864">
    <property type="entry name" value="RAN BINDING PROTEIN 9-RELATED"/>
    <property type="match status" value="1"/>
</dbReference>
<dbReference type="KEGG" id="edi:EDI_167520"/>
<evidence type="ECO:0000313" key="2">
    <source>
        <dbReference type="EMBL" id="EDR23703.1"/>
    </source>
</evidence>
<dbReference type="GeneID" id="5885036"/>
<dbReference type="AlphaFoldDB" id="B0EP28"/>
<evidence type="ECO:0000259" key="1">
    <source>
        <dbReference type="PROSITE" id="PS50188"/>
    </source>
</evidence>
<dbReference type="InterPro" id="IPR043136">
    <property type="entry name" value="B30.2/SPRY_sf"/>
</dbReference>
<reference evidence="3" key="1">
    <citation type="submission" date="2007-12" db="EMBL/GenBank/DDBJ databases">
        <title>Annotation of Entamoeba dispar SAW760.</title>
        <authorList>
            <person name="Lorenzi H."/>
            <person name="Inman J."/>
            <person name="Schobel S."/>
            <person name="Amedeo P."/>
            <person name="Caler E."/>
        </authorList>
    </citation>
    <scope>NUCLEOTIDE SEQUENCE [LARGE SCALE GENOMIC DNA]</scope>
    <source>
        <strain evidence="3">ATCC PRA-260 / SAW760</strain>
    </source>
</reference>
<evidence type="ECO:0000313" key="3">
    <source>
        <dbReference type="Proteomes" id="UP000008076"/>
    </source>
</evidence>
<name>B0EP28_ENTDS</name>
<dbReference type="RefSeq" id="XP_001739890.1">
    <property type="nucleotide sequence ID" value="XM_001739838.1"/>
</dbReference>
<dbReference type="Proteomes" id="UP000008076">
    <property type="component" value="Unassembled WGS sequence"/>
</dbReference>
<dbReference type="OMA" id="WNETNEN"/>
<dbReference type="VEuPathDB" id="AmoebaDB:EDI_167520"/>
<dbReference type="Pfam" id="PF00622">
    <property type="entry name" value="SPRY"/>
    <property type="match status" value="1"/>
</dbReference>
<dbReference type="InterPro" id="IPR044736">
    <property type="entry name" value="Gid1/RanBPM/SPLA_SPRY"/>
</dbReference>
<sequence length="717" mass="84308">MKRSVFEVVYLAKILLKFSTSNDVKNFIMVSHKCEEAVKCLKVNPCFINDNSFKWFLNHFQVETIDFDNCFFNEIEVFKRCKLIRNPLFEIFMKNGQLNEEFISCVFPKVKRLYIQKRMIECDDEKNDQLFKETFSVIIRYSKLFDQLDFLEGDLEWITMFMENYTNNGVDIYIKMPKIIHITSYNGFAIKLDETVISLIERLEKCIPNNGLSNVSLLVLQHPENKEVLIHFKKIRYYYRFISDEMCNEYRDHLDVEKGTSFINGAMKNNSMNEIIEKSYPILVFYRYVQNREKENWTVPNCIKIIRFERNKTQWGLSQKVNVRMENVEQCVVCDCISLSFELDTFFSLKELSIQMSESIQFTQIQFNQLNKLFINNSSKIRFIDCTFNVLKEVKVFNSRRILIPSNLNGIEEISLVNCEDCTFNIFSFKNKKVYIEESYVNFGQQKVDDSGINNEPLQQFNNNIKFNAQQTDTQVVSSFVWNETNENNPMKFANLELSQFKEMIESVFEYPFDKNKLDKKVFKVRPFVPPISSQIKIKNRKIIQTTYISDGDINMAVSNNFYTEQNKQQLFNFMTLNGECKTIKNIRYFEVKVKGVSFVSIGLIDTKRYFSFDNCHVGWNQYSIGYHADDGIIFNGFYNRIQTNLPYGNEVGIENVGGCGYNGKTHEVFFTRNGVIVQSITLDWESISAAIACDRFNEIMVNCGEEPFKFDLSIFE</sequence>
<dbReference type="InterPro" id="IPR050618">
    <property type="entry name" value="Ubq-SigPath_Reg"/>
</dbReference>
<dbReference type="InterPro" id="IPR003877">
    <property type="entry name" value="SPRY_dom"/>
</dbReference>
<dbReference type="SUPFAM" id="SSF49899">
    <property type="entry name" value="Concanavalin A-like lectins/glucanases"/>
    <property type="match status" value="1"/>
</dbReference>
<dbReference type="CDD" id="cd12885">
    <property type="entry name" value="SPRY_RanBP_like"/>
    <property type="match status" value="1"/>
</dbReference>
<dbReference type="InterPro" id="IPR013320">
    <property type="entry name" value="ConA-like_dom_sf"/>
</dbReference>
<keyword evidence="3" id="KW-1185">Reference proteome</keyword>
<gene>
    <name evidence="2" type="ORF">EDI_167520</name>
</gene>
<dbReference type="EMBL" id="DS550192">
    <property type="protein sequence ID" value="EDR23703.1"/>
    <property type="molecule type" value="Genomic_DNA"/>
</dbReference>
<protein>
    <recommendedName>
        <fullName evidence="1">B30.2/SPRY domain-containing protein</fullName>
    </recommendedName>
</protein>
<dbReference type="SMART" id="SM00449">
    <property type="entry name" value="SPRY"/>
    <property type="match status" value="1"/>
</dbReference>
<dbReference type="Gene3D" id="2.60.120.920">
    <property type="match status" value="1"/>
</dbReference>
<organism evidence="3">
    <name type="scientific">Entamoeba dispar (strain ATCC PRA-260 / SAW760)</name>
    <dbReference type="NCBI Taxonomy" id="370354"/>
    <lineage>
        <taxon>Eukaryota</taxon>
        <taxon>Amoebozoa</taxon>
        <taxon>Evosea</taxon>
        <taxon>Archamoebae</taxon>
        <taxon>Mastigamoebida</taxon>
        <taxon>Entamoebidae</taxon>
        <taxon>Entamoeba</taxon>
    </lineage>
</organism>